<feature type="transmembrane region" description="Helical" evidence="1">
    <location>
        <begin position="6"/>
        <end position="28"/>
    </location>
</feature>
<evidence type="ECO:0000256" key="1">
    <source>
        <dbReference type="SAM" id="Phobius"/>
    </source>
</evidence>
<dbReference type="AlphaFoldDB" id="A0A3B0PJK7"/>
<dbReference type="KEGG" id="mala:NCTC10135_00802"/>
<accession>A0A3B0PJK7</accession>
<organism evidence="2 3">
    <name type="scientific">Metamycoplasma alkalescens</name>
    <dbReference type="NCBI Taxonomy" id="45363"/>
    <lineage>
        <taxon>Bacteria</taxon>
        <taxon>Bacillati</taxon>
        <taxon>Mycoplasmatota</taxon>
        <taxon>Mycoplasmoidales</taxon>
        <taxon>Metamycoplasmataceae</taxon>
        <taxon>Metamycoplasma</taxon>
    </lineage>
</organism>
<sequence>MDSQIILILTIAYSFFLVVLIIDILVIVKKIINQKKKSKNQDLNLVENITPNLSQQVDKINKLIPNTYLLNNITSLSTNDYSFDSGKILVNNYGLFVLKEFNDQAMILEGNFNEREW</sequence>
<protein>
    <submittedName>
        <fullName evidence="2">Uncharacterized protein</fullName>
    </submittedName>
</protein>
<reference evidence="3" key="1">
    <citation type="submission" date="2018-06" db="EMBL/GenBank/DDBJ databases">
        <authorList>
            <consortium name="Pathogen Informatics"/>
        </authorList>
    </citation>
    <scope>NUCLEOTIDE SEQUENCE [LARGE SCALE GENOMIC DNA]</scope>
    <source>
        <strain evidence="3">NCTC10135</strain>
    </source>
</reference>
<dbReference type="EMBL" id="LS991949">
    <property type="protein sequence ID" value="SYV90281.1"/>
    <property type="molecule type" value="Genomic_DNA"/>
</dbReference>
<keyword evidence="1" id="KW-1133">Transmembrane helix</keyword>
<evidence type="ECO:0000313" key="2">
    <source>
        <dbReference type="EMBL" id="SYV90281.1"/>
    </source>
</evidence>
<keyword evidence="1" id="KW-0812">Transmembrane</keyword>
<evidence type="ECO:0000313" key="3">
    <source>
        <dbReference type="Proteomes" id="UP000259864"/>
    </source>
</evidence>
<feature type="non-terminal residue" evidence="2">
    <location>
        <position position="117"/>
    </location>
</feature>
<gene>
    <name evidence="2" type="ORF">NCTC10135_00802</name>
</gene>
<dbReference type="Proteomes" id="UP000259864">
    <property type="component" value="Chromosome 1"/>
</dbReference>
<keyword evidence="1" id="KW-0472">Membrane</keyword>
<dbReference type="STRING" id="1188234.MALK_6010"/>
<name>A0A3B0PJK7_9BACT</name>
<proteinExistence type="predicted"/>